<dbReference type="RefSeq" id="WP_020509060.1">
    <property type="nucleotide sequence ID" value="NZ_JBIAZU010000001.1"/>
</dbReference>
<evidence type="ECO:0000256" key="4">
    <source>
        <dbReference type="ARBA" id="ARBA00022692"/>
    </source>
</evidence>
<feature type="transmembrane region" description="Helical" evidence="7">
    <location>
        <begin position="210"/>
        <end position="233"/>
    </location>
</feature>
<sequence length="249" mass="26726">MSLRTLRGVVPIALVIVLWQLFGSQDSITTPPPSAWWTSFKAIEESGALWPALAISLKLFVLGLLLATVLGVVLGAALGSSRRLSRALNPLFEFIRATPAAAIVPAALVLFQANSKTEIGIIVYGTIWPILLNTAAARAALPDMRLEMAHCLGLSTWDRLRKVVLPSLLPEIVVGIRVAVPVCLIVTLLVDFLVATGGMGYLLVQYQQSFQVASAFALLATIGVVGVLLNLVIGMGERVILRRWPAEAR</sequence>
<dbReference type="PROSITE" id="PS50928">
    <property type="entry name" value="ABC_TM1"/>
    <property type="match status" value="1"/>
</dbReference>
<feature type="transmembrane region" description="Helical" evidence="7">
    <location>
        <begin position="48"/>
        <end position="79"/>
    </location>
</feature>
<reference evidence="9 10" key="1">
    <citation type="submission" date="2024-10" db="EMBL/GenBank/DDBJ databases">
        <title>The Natural Products Discovery Center: Release of the First 8490 Sequenced Strains for Exploring Actinobacteria Biosynthetic Diversity.</title>
        <authorList>
            <person name="Kalkreuter E."/>
            <person name="Kautsar S.A."/>
            <person name="Yang D."/>
            <person name="Bader C.D."/>
            <person name="Teijaro C.N."/>
            <person name="Fluegel L."/>
            <person name="Davis C.M."/>
            <person name="Simpson J.R."/>
            <person name="Lauterbach L."/>
            <person name="Steele A.D."/>
            <person name="Gui C."/>
            <person name="Meng S."/>
            <person name="Li G."/>
            <person name="Viehrig K."/>
            <person name="Ye F."/>
            <person name="Su P."/>
            <person name="Kiefer A.F."/>
            <person name="Nichols A."/>
            <person name="Cepeda A.J."/>
            <person name="Yan W."/>
            <person name="Fan B."/>
            <person name="Jiang Y."/>
            <person name="Adhikari A."/>
            <person name="Zheng C.-J."/>
            <person name="Schuster L."/>
            <person name="Cowan T.M."/>
            <person name="Smanski M.J."/>
            <person name="Chevrette M.G."/>
            <person name="De Carvalho L.P.S."/>
            <person name="Shen B."/>
        </authorList>
    </citation>
    <scope>NUCLEOTIDE SEQUENCE [LARGE SCALE GENOMIC DNA]</scope>
    <source>
        <strain evidence="9 10">NPDC000087</strain>
    </source>
</reference>
<comment type="subcellular location">
    <subcellularLocation>
        <location evidence="1 7">Cell membrane</location>
        <topology evidence="1 7">Multi-pass membrane protein</topology>
    </subcellularLocation>
</comment>
<protein>
    <submittedName>
        <fullName evidence="9">ABC transporter permease</fullName>
    </submittedName>
</protein>
<dbReference type="InterPro" id="IPR000515">
    <property type="entry name" value="MetI-like"/>
</dbReference>
<dbReference type="Pfam" id="PF00528">
    <property type="entry name" value="BPD_transp_1"/>
    <property type="match status" value="1"/>
</dbReference>
<feature type="transmembrane region" description="Helical" evidence="7">
    <location>
        <begin position="178"/>
        <end position="204"/>
    </location>
</feature>
<dbReference type="Gene3D" id="1.10.3720.10">
    <property type="entry name" value="MetI-like"/>
    <property type="match status" value="1"/>
</dbReference>
<name>A0ABW6W5X5_9ACTN</name>
<feature type="transmembrane region" description="Helical" evidence="7">
    <location>
        <begin position="119"/>
        <end position="141"/>
    </location>
</feature>
<evidence type="ECO:0000256" key="1">
    <source>
        <dbReference type="ARBA" id="ARBA00004651"/>
    </source>
</evidence>
<keyword evidence="3" id="KW-1003">Cell membrane</keyword>
<evidence type="ECO:0000313" key="9">
    <source>
        <dbReference type="EMBL" id="MFF5288712.1"/>
    </source>
</evidence>
<feature type="transmembrane region" description="Helical" evidence="7">
    <location>
        <begin position="91"/>
        <end position="113"/>
    </location>
</feature>
<dbReference type="PANTHER" id="PTHR30151:SF0">
    <property type="entry name" value="ABC TRANSPORTER PERMEASE PROTEIN MJ0413-RELATED"/>
    <property type="match status" value="1"/>
</dbReference>
<dbReference type="Proteomes" id="UP001602245">
    <property type="component" value="Unassembled WGS sequence"/>
</dbReference>
<proteinExistence type="inferred from homology"/>
<organism evidence="9 10">
    <name type="scientific">Paractinoplanes globisporus</name>
    <dbReference type="NCBI Taxonomy" id="113565"/>
    <lineage>
        <taxon>Bacteria</taxon>
        <taxon>Bacillati</taxon>
        <taxon>Actinomycetota</taxon>
        <taxon>Actinomycetes</taxon>
        <taxon>Micromonosporales</taxon>
        <taxon>Micromonosporaceae</taxon>
        <taxon>Paractinoplanes</taxon>
    </lineage>
</organism>
<feature type="domain" description="ABC transmembrane type-1" evidence="8">
    <location>
        <begin position="53"/>
        <end position="237"/>
    </location>
</feature>
<gene>
    <name evidence="9" type="ORF">ACFY35_04690</name>
</gene>
<keyword evidence="10" id="KW-1185">Reference proteome</keyword>
<keyword evidence="4 7" id="KW-0812">Transmembrane</keyword>
<keyword evidence="2 7" id="KW-0813">Transport</keyword>
<accession>A0ABW6W5X5</accession>
<dbReference type="PANTHER" id="PTHR30151">
    <property type="entry name" value="ALKANE SULFONATE ABC TRANSPORTER-RELATED, MEMBRANE SUBUNIT"/>
    <property type="match status" value="1"/>
</dbReference>
<evidence type="ECO:0000256" key="2">
    <source>
        <dbReference type="ARBA" id="ARBA00022448"/>
    </source>
</evidence>
<evidence type="ECO:0000259" key="8">
    <source>
        <dbReference type="PROSITE" id="PS50928"/>
    </source>
</evidence>
<evidence type="ECO:0000256" key="3">
    <source>
        <dbReference type="ARBA" id="ARBA00022475"/>
    </source>
</evidence>
<evidence type="ECO:0000256" key="6">
    <source>
        <dbReference type="ARBA" id="ARBA00023136"/>
    </source>
</evidence>
<evidence type="ECO:0000313" key="10">
    <source>
        <dbReference type="Proteomes" id="UP001602245"/>
    </source>
</evidence>
<comment type="similarity">
    <text evidence="7">Belongs to the binding-protein-dependent transport system permease family.</text>
</comment>
<dbReference type="EMBL" id="JBIAZU010000001">
    <property type="protein sequence ID" value="MFF5288712.1"/>
    <property type="molecule type" value="Genomic_DNA"/>
</dbReference>
<evidence type="ECO:0000256" key="7">
    <source>
        <dbReference type="RuleBase" id="RU363032"/>
    </source>
</evidence>
<keyword evidence="5 7" id="KW-1133">Transmembrane helix</keyword>
<evidence type="ECO:0000256" key="5">
    <source>
        <dbReference type="ARBA" id="ARBA00022989"/>
    </source>
</evidence>
<dbReference type="InterPro" id="IPR035906">
    <property type="entry name" value="MetI-like_sf"/>
</dbReference>
<comment type="caution">
    <text evidence="9">The sequence shown here is derived from an EMBL/GenBank/DDBJ whole genome shotgun (WGS) entry which is preliminary data.</text>
</comment>
<keyword evidence="6 7" id="KW-0472">Membrane</keyword>
<dbReference type="SUPFAM" id="SSF161098">
    <property type="entry name" value="MetI-like"/>
    <property type="match status" value="1"/>
</dbReference>
<dbReference type="CDD" id="cd06261">
    <property type="entry name" value="TM_PBP2"/>
    <property type="match status" value="1"/>
</dbReference>